<evidence type="ECO:0000313" key="5">
    <source>
        <dbReference type="Proteomes" id="UP000541109"/>
    </source>
</evidence>
<name>A0A839AJV9_9HYPH</name>
<evidence type="ECO:0000259" key="3">
    <source>
        <dbReference type="PROSITE" id="PS50111"/>
    </source>
</evidence>
<dbReference type="PROSITE" id="PS50111">
    <property type="entry name" value="CHEMOTAXIS_TRANSDUC_2"/>
    <property type="match status" value="1"/>
</dbReference>
<dbReference type="RefSeq" id="WP_182168184.1">
    <property type="nucleotide sequence ID" value="NZ_JACFXV010000067.1"/>
</dbReference>
<evidence type="ECO:0000313" key="4">
    <source>
        <dbReference type="EMBL" id="MBA5779356.1"/>
    </source>
</evidence>
<dbReference type="Gene3D" id="1.10.287.950">
    <property type="entry name" value="Methyl-accepting chemotaxis protein"/>
    <property type="match status" value="1"/>
</dbReference>
<organism evidence="4 5">
    <name type="scientific">Stappia albiluteola</name>
    <dbReference type="NCBI Taxonomy" id="2758565"/>
    <lineage>
        <taxon>Bacteria</taxon>
        <taxon>Pseudomonadati</taxon>
        <taxon>Pseudomonadota</taxon>
        <taxon>Alphaproteobacteria</taxon>
        <taxon>Hyphomicrobiales</taxon>
        <taxon>Stappiaceae</taxon>
        <taxon>Stappia</taxon>
    </lineage>
</organism>
<evidence type="ECO:0000256" key="2">
    <source>
        <dbReference type="PROSITE-ProRule" id="PRU00284"/>
    </source>
</evidence>
<dbReference type="Pfam" id="PF00015">
    <property type="entry name" value="MCPsignal"/>
    <property type="match status" value="1"/>
</dbReference>
<accession>A0A839AJV9</accession>
<dbReference type="InterPro" id="IPR009875">
    <property type="entry name" value="PilZ_domain"/>
</dbReference>
<gene>
    <name evidence="4" type="ORF">H2509_19680</name>
</gene>
<dbReference type="EMBL" id="JACFXV010000067">
    <property type="protein sequence ID" value="MBA5779356.1"/>
    <property type="molecule type" value="Genomic_DNA"/>
</dbReference>
<feature type="domain" description="Methyl-accepting transducer" evidence="3">
    <location>
        <begin position="51"/>
        <end position="304"/>
    </location>
</feature>
<dbReference type="PANTHER" id="PTHR32089">
    <property type="entry name" value="METHYL-ACCEPTING CHEMOTAXIS PROTEIN MCPB"/>
    <property type="match status" value="1"/>
</dbReference>
<sequence length="593" mass="63986">MRFFAGRKQIQTELAVTQPAEIENDPVTNCDSKLAGTADLAGQMEQTFDLMEDDLRAAARGIASGATGLRGRIGEQFERLAEIRQESLRLRTESDATNENAKGLAEAINELATASNEIDAQVSQSSALADEARSIADTASAGIRELKDAVDDIANVVRLISDVAKQTNLLALNATIEAARAGEAGKGFAVVAGEVKALSVETQRATDVIVANIDRLQSSAETSIQAVDRIIQVIGEIRPNFAVVVESVQNQVASTHEIGAAAHRTADFVNAVVDKVDTIVNATDLAEQAGSAANKASDEMAALSADLNRRFTMMIRQSALGNRRKHDRYPIERSAELTVNGERISAKTRDISAGGALLIPAGETKASAGARGHVDISGIGRLEVRIANRSHHGLHCSFENMGDAENAAVQKVIAGIISEAQWKIEVAQDGAARIGKAMEKALASRMITLEALFDTEYCEIPGTDPMQYQTRAMKVLEEIIPPIQEEILAKYASSGMIFCVSLDRNAFLSVHNKAFSQPQRPNDPLWNAAHSRHRRFYNDTAGLTAVRNTRPFLLQAWPRDMGGGKIVWMSEADAPIFVNGRHYGGFRTAYNLG</sequence>
<dbReference type="GO" id="GO:0035438">
    <property type="term" value="F:cyclic-di-GMP binding"/>
    <property type="evidence" value="ECO:0007669"/>
    <property type="project" value="InterPro"/>
</dbReference>
<dbReference type="GO" id="GO:0007165">
    <property type="term" value="P:signal transduction"/>
    <property type="evidence" value="ECO:0007669"/>
    <property type="project" value="UniProtKB-KW"/>
</dbReference>
<proteinExistence type="predicted"/>
<comment type="caution">
    <text evidence="4">The sequence shown here is derived from an EMBL/GenBank/DDBJ whole genome shotgun (WGS) entry which is preliminary data.</text>
</comment>
<keyword evidence="5" id="KW-1185">Reference proteome</keyword>
<evidence type="ECO:0000256" key="1">
    <source>
        <dbReference type="ARBA" id="ARBA00023224"/>
    </source>
</evidence>
<dbReference type="Gene3D" id="2.40.10.220">
    <property type="entry name" value="predicted glycosyltransferase like domains"/>
    <property type="match status" value="1"/>
</dbReference>
<keyword evidence="1 2" id="KW-0807">Transducer</keyword>
<dbReference type="GO" id="GO:0016020">
    <property type="term" value="C:membrane"/>
    <property type="evidence" value="ECO:0007669"/>
    <property type="project" value="InterPro"/>
</dbReference>
<protein>
    <submittedName>
        <fullName evidence="4">Methyl-accepting chemotaxis protein</fullName>
    </submittedName>
</protein>
<dbReference type="Pfam" id="PF07238">
    <property type="entry name" value="PilZ"/>
    <property type="match status" value="1"/>
</dbReference>
<dbReference type="PANTHER" id="PTHR32089:SF112">
    <property type="entry name" value="LYSOZYME-LIKE PROTEIN-RELATED"/>
    <property type="match status" value="1"/>
</dbReference>
<dbReference type="InterPro" id="IPR004089">
    <property type="entry name" value="MCPsignal_dom"/>
</dbReference>
<dbReference type="SMART" id="SM00283">
    <property type="entry name" value="MA"/>
    <property type="match status" value="1"/>
</dbReference>
<dbReference type="Proteomes" id="UP000541109">
    <property type="component" value="Unassembled WGS sequence"/>
</dbReference>
<reference evidence="4 5" key="1">
    <citation type="submission" date="2020-07" db="EMBL/GenBank/DDBJ databases">
        <title>Stappia sp., F7233, whole genome shotgun sequencing project.</title>
        <authorList>
            <person name="Jiang S."/>
            <person name="Liu Z.W."/>
            <person name="Du Z.J."/>
        </authorList>
    </citation>
    <scope>NUCLEOTIDE SEQUENCE [LARGE SCALE GENOMIC DNA]</scope>
    <source>
        <strain evidence="4 5">F7233</strain>
    </source>
</reference>
<dbReference type="SUPFAM" id="SSF58104">
    <property type="entry name" value="Methyl-accepting chemotaxis protein (MCP) signaling domain"/>
    <property type="match status" value="1"/>
</dbReference>
<dbReference type="AlphaFoldDB" id="A0A839AJV9"/>
<dbReference type="SUPFAM" id="SSF141371">
    <property type="entry name" value="PilZ domain-like"/>
    <property type="match status" value="1"/>
</dbReference>